<evidence type="ECO:0000259" key="8">
    <source>
        <dbReference type="Pfam" id="PF10502"/>
    </source>
</evidence>
<comment type="catalytic activity">
    <reaction evidence="1 6">
        <text>Cleavage of hydrophobic, N-terminal signal or leader sequences from secreted and periplasmic proteins.</text>
        <dbReference type="EC" id="3.4.21.89"/>
    </reaction>
</comment>
<reference evidence="9 10" key="1">
    <citation type="submission" date="2021-01" db="EMBL/GenBank/DDBJ databases">
        <title>Streptomyces acididurans sp. nov., isolated from a peat swamp forest soil.</title>
        <authorList>
            <person name="Chantavorakit T."/>
            <person name="Duangmal K."/>
        </authorList>
    </citation>
    <scope>NUCLEOTIDE SEQUENCE [LARGE SCALE GENOMIC DNA]</scope>
    <source>
        <strain evidence="9 10">KK5PA1</strain>
    </source>
</reference>
<dbReference type="EC" id="3.4.21.89" evidence="4 6"/>
<evidence type="ECO:0000256" key="2">
    <source>
        <dbReference type="ARBA" id="ARBA00004401"/>
    </source>
</evidence>
<dbReference type="Gene3D" id="2.10.109.10">
    <property type="entry name" value="Umud Fragment, subunit A"/>
    <property type="match status" value="1"/>
</dbReference>
<dbReference type="InterPro" id="IPR036286">
    <property type="entry name" value="LexA/Signal_pep-like_sf"/>
</dbReference>
<feature type="compositionally biased region" description="Basic and acidic residues" evidence="7">
    <location>
        <begin position="226"/>
        <end position="240"/>
    </location>
</feature>
<dbReference type="SUPFAM" id="SSF51306">
    <property type="entry name" value="LexA/Signal peptidase"/>
    <property type="match status" value="1"/>
</dbReference>
<dbReference type="InterPro" id="IPR019533">
    <property type="entry name" value="Peptidase_S26"/>
</dbReference>
<evidence type="ECO:0000256" key="6">
    <source>
        <dbReference type="RuleBase" id="RU362042"/>
    </source>
</evidence>
<gene>
    <name evidence="9" type="primary">lepB</name>
    <name evidence="9" type="ORF">ITX44_05105</name>
</gene>
<dbReference type="PANTHER" id="PTHR43390">
    <property type="entry name" value="SIGNAL PEPTIDASE I"/>
    <property type="match status" value="1"/>
</dbReference>
<keyword evidence="6" id="KW-0645">Protease</keyword>
<sequence>MDSEAVVPERDRSPSAAQADPGERSRSGVSAGSAAAADTAEAVDPAKAVDPAGILDPAGVFDPPGPADPAEPDAGERPGRIPPALVRWWGEWRRTVLLALGCVAVLLLVSQYVVEPFQVPSGSMENTLRVGDRVLVDKLAYRFGGTPRRGDVIVFDGEGSFTQNGGTDYVKRVIGVGGDRVTCCDAQGRLLVNGHPLDETYLHPGDSPSRERFDIAVPEGRLWVMGDHRDDSRDSRDHLGDPGGGTVPVGKVIGRADWIAWPPGHWTRLRRPATFADVPAPAAGAHG</sequence>
<evidence type="ECO:0000313" key="10">
    <source>
        <dbReference type="Proteomes" id="UP000749040"/>
    </source>
</evidence>
<keyword evidence="6" id="KW-1133">Transmembrane helix</keyword>
<keyword evidence="10" id="KW-1185">Reference proteome</keyword>
<dbReference type="NCBIfam" id="TIGR02227">
    <property type="entry name" value="sigpep_I_bact"/>
    <property type="match status" value="1"/>
</dbReference>
<protein>
    <recommendedName>
        <fullName evidence="4 6">Signal peptidase I</fullName>
        <ecNumber evidence="4 6">3.4.21.89</ecNumber>
    </recommendedName>
</protein>
<dbReference type="PRINTS" id="PR00727">
    <property type="entry name" value="LEADERPTASE"/>
</dbReference>
<proteinExistence type="inferred from homology"/>
<keyword evidence="6" id="KW-0812">Transmembrane</keyword>
<keyword evidence="6" id="KW-0472">Membrane</keyword>
<feature type="region of interest" description="Disordered" evidence="7">
    <location>
        <begin position="1"/>
        <end position="80"/>
    </location>
</feature>
<dbReference type="InterPro" id="IPR000223">
    <property type="entry name" value="Pept_S26A_signal_pept_1"/>
</dbReference>
<comment type="similarity">
    <text evidence="3 6">Belongs to the peptidase S26 family.</text>
</comment>
<evidence type="ECO:0000256" key="7">
    <source>
        <dbReference type="SAM" id="MobiDB-lite"/>
    </source>
</evidence>
<comment type="caution">
    <text evidence="9">The sequence shown here is derived from an EMBL/GenBank/DDBJ whole genome shotgun (WGS) entry which is preliminary data.</text>
</comment>
<feature type="transmembrane region" description="Helical" evidence="6">
    <location>
        <begin position="95"/>
        <end position="114"/>
    </location>
</feature>
<dbReference type="CDD" id="cd06530">
    <property type="entry name" value="S26_SPase_I"/>
    <property type="match status" value="1"/>
</dbReference>
<name>A0ABS2TLH8_9ACTN</name>
<dbReference type="Pfam" id="PF10502">
    <property type="entry name" value="Peptidase_S26"/>
    <property type="match status" value="1"/>
</dbReference>
<keyword evidence="5 6" id="KW-0378">Hydrolase</keyword>
<feature type="compositionally biased region" description="Low complexity" evidence="7">
    <location>
        <begin position="27"/>
        <end position="48"/>
    </location>
</feature>
<evidence type="ECO:0000256" key="1">
    <source>
        <dbReference type="ARBA" id="ARBA00000677"/>
    </source>
</evidence>
<dbReference type="Proteomes" id="UP000749040">
    <property type="component" value="Unassembled WGS sequence"/>
</dbReference>
<feature type="region of interest" description="Disordered" evidence="7">
    <location>
        <begin position="226"/>
        <end position="247"/>
    </location>
</feature>
<evidence type="ECO:0000256" key="5">
    <source>
        <dbReference type="ARBA" id="ARBA00022801"/>
    </source>
</evidence>
<dbReference type="GO" id="GO:0009003">
    <property type="term" value="F:signal peptidase activity"/>
    <property type="evidence" value="ECO:0007669"/>
    <property type="project" value="UniProtKB-EC"/>
</dbReference>
<accession>A0ABS2TLH8</accession>
<organism evidence="9 10">
    <name type="scientific">Actinacidiphila acididurans</name>
    <dbReference type="NCBI Taxonomy" id="2784346"/>
    <lineage>
        <taxon>Bacteria</taxon>
        <taxon>Bacillati</taxon>
        <taxon>Actinomycetota</taxon>
        <taxon>Actinomycetes</taxon>
        <taxon>Kitasatosporales</taxon>
        <taxon>Streptomycetaceae</taxon>
        <taxon>Actinacidiphila</taxon>
    </lineage>
</organism>
<evidence type="ECO:0000313" key="9">
    <source>
        <dbReference type="EMBL" id="MBM9503922.1"/>
    </source>
</evidence>
<feature type="domain" description="Peptidase S26" evidence="8">
    <location>
        <begin position="93"/>
        <end position="261"/>
    </location>
</feature>
<dbReference type="EMBL" id="JADKYB010000002">
    <property type="protein sequence ID" value="MBM9503922.1"/>
    <property type="molecule type" value="Genomic_DNA"/>
</dbReference>
<evidence type="ECO:0000256" key="4">
    <source>
        <dbReference type="ARBA" id="ARBA00013208"/>
    </source>
</evidence>
<dbReference type="PANTHER" id="PTHR43390:SF1">
    <property type="entry name" value="CHLOROPLAST PROCESSING PEPTIDASE"/>
    <property type="match status" value="1"/>
</dbReference>
<dbReference type="InterPro" id="IPR019758">
    <property type="entry name" value="Pept_S26A_signal_pept_1_CS"/>
</dbReference>
<dbReference type="PROSITE" id="PS00761">
    <property type="entry name" value="SPASE_I_3"/>
    <property type="match status" value="1"/>
</dbReference>
<dbReference type="RefSeq" id="WP_205355757.1">
    <property type="nucleotide sequence ID" value="NZ_JADKYB010000002.1"/>
</dbReference>
<comment type="subcellular location">
    <subcellularLocation>
        <location evidence="2">Cell membrane</location>
        <topology evidence="2">Single-pass type II membrane protein</topology>
    </subcellularLocation>
    <subcellularLocation>
        <location evidence="6">Membrane</location>
        <topology evidence="6">Single-pass type II membrane protein</topology>
    </subcellularLocation>
</comment>
<evidence type="ECO:0000256" key="3">
    <source>
        <dbReference type="ARBA" id="ARBA00009370"/>
    </source>
</evidence>